<comment type="subcellular location">
    <subcellularLocation>
        <location evidence="1 6">Nucleus</location>
    </subcellularLocation>
</comment>
<dbReference type="FunFam" id="1.20.5.340:FF:000005">
    <property type="entry name" value="Forkhead box P1, isoform CRA_f"/>
    <property type="match status" value="1"/>
</dbReference>
<dbReference type="Pfam" id="PF16159">
    <property type="entry name" value="FOXP-CC"/>
    <property type="match status" value="1"/>
</dbReference>
<keyword evidence="2" id="KW-0805">Transcription regulation</keyword>
<dbReference type="Gene3D" id="1.10.10.10">
    <property type="entry name" value="Winged helix-like DNA-binding domain superfamily/Winged helix DNA-binding domain"/>
    <property type="match status" value="1"/>
</dbReference>
<evidence type="ECO:0000313" key="9">
    <source>
        <dbReference type="EMBL" id="CAH0392106.1"/>
    </source>
</evidence>
<evidence type="ECO:0000256" key="4">
    <source>
        <dbReference type="ARBA" id="ARBA00023163"/>
    </source>
</evidence>
<evidence type="ECO:0000256" key="3">
    <source>
        <dbReference type="ARBA" id="ARBA00023125"/>
    </source>
</evidence>
<feature type="compositionally biased region" description="Basic and acidic residues" evidence="7">
    <location>
        <begin position="499"/>
        <end position="517"/>
    </location>
</feature>
<evidence type="ECO:0000313" key="10">
    <source>
        <dbReference type="Proteomes" id="UP001152759"/>
    </source>
</evidence>
<feature type="region of interest" description="Disordered" evidence="7">
    <location>
        <begin position="408"/>
        <end position="540"/>
    </location>
</feature>
<dbReference type="Gene3D" id="1.20.5.340">
    <property type="match status" value="1"/>
</dbReference>
<evidence type="ECO:0000256" key="2">
    <source>
        <dbReference type="ARBA" id="ARBA00023015"/>
    </source>
</evidence>
<proteinExistence type="predicted"/>
<evidence type="ECO:0000256" key="1">
    <source>
        <dbReference type="ARBA" id="ARBA00004123"/>
    </source>
</evidence>
<sequence length="540" mass="60012">MQQLQDQLQLNLIQQSLAQSAANNINITRNGLTSNGSCAAEDDNNNNSGKKGGCGGGNGCFEASPRGMTNHKGGATAEALQQMAFQQQQLVHQLQMTQRQYVFQHGISLPAMLPHPPAPQAVQQNLGQADFNAFWSNFNMESPDLHKKQISEKAIVGINGLLVSMGISRRECLNGGSVGVEDENGDNEKLHMLYGHGVCKWPGCETVCDDIHAFYQHLNKEHTLDDRSTAQTRVQMQVVSQLELQLQKERDRLQAMMIHLHMAKQQAGHELENDVYKNAQCLTKTLNQQQMCLGDFPPQATPVSMSSIVSSMSVLRPNTPNTTNNLSGVSTKRRICEKSGMSIAGEIQRNREFYKNADVRPPFTYASLIRQNAIRTNLSLHKCFVRYEDDFGSFWMVDDAEFVKRRHVSRGRPRKYDPIPSPTPSHPDAQSDDSSPIIKSPRLYDSHNTSAQDEANYLSYLESSPSRNNNYTMKSPTALSHEDDVQPENMSISPSGPPSEKHRSGDYGKCEAARETGADCGRPPDPGPLARRNRTTETKT</sequence>
<accession>A0A9P0AJL8</accession>
<keyword evidence="3 6" id="KW-0238">DNA-binding</keyword>
<dbReference type="PANTHER" id="PTHR45796">
    <property type="entry name" value="FORKHEAD BOX P, ISOFORM C"/>
    <property type="match status" value="1"/>
</dbReference>
<reference evidence="9" key="1">
    <citation type="submission" date="2021-12" db="EMBL/GenBank/DDBJ databases">
        <authorList>
            <person name="King R."/>
        </authorList>
    </citation>
    <scope>NUCLEOTIDE SEQUENCE</scope>
</reference>
<dbReference type="AlphaFoldDB" id="A0A9P0AJL8"/>
<gene>
    <name evidence="9" type="ORF">BEMITA_LOCUS10662</name>
</gene>
<dbReference type="InterPro" id="IPR032354">
    <property type="entry name" value="FOXP-CC"/>
</dbReference>
<evidence type="ECO:0000256" key="6">
    <source>
        <dbReference type="PROSITE-ProRule" id="PRU00089"/>
    </source>
</evidence>
<feature type="compositionally biased region" description="Polar residues" evidence="7">
    <location>
        <begin position="461"/>
        <end position="478"/>
    </location>
</feature>
<dbReference type="GO" id="GO:0005634">
    <property type="term" value="C:nucleus"/>
    <property type="evidence" value="ECO:0007669"/>
    <property type="project" value="UniProtKB-SubCell"/>
</dbReference>
<feature type="domain" description="Fork-head" evidence="8">
    <location>
        <begin position="347"/>
        <end position="418"/>
    </location>
</feature>
<keyword evidence="5 6" id="KW-0539">Nucleus</keyword>
<dbReference type="InterPro" id="IPR001766">
    <property type="entry name" value="Fork_head_dom"/>
</dbReference>
<name>A0A9P0AJL8_BEMTA</name>
<dbReference type="InterPro" id="IPR050998">
    <property type="entry name" value="FOXP"/>
</dbReference>
<dbReference type="Proteomes" id="UP001152759">
    <property type="component" value="Chromosome 6"/>
</dbReference>
<keyword evidence="10" id="KW-1185">Reference proteome</keyword>
<evidence type="ECO:0000259" key="8">
    <source>
        <dbReference type="PROSITE" id="PS50039"/>
    </source>
</evidence>
<dbReference type="GO" id="GO:0000978">
    <property type="term" value="F:RNA polymerase II cis-regulatory region sequence-specific DNA binding"/>
    <property type="evidence" value="ECO:0007669"/>
    <property type="project" value="TreeGrafter"/>
</dbReference>
<dbReference type="InterPro" id="IPR036390">
    <property type="entry name" value="WH_DNA-bd_sf"/>
</dbReference>
<dbReference type="PROSITE" id="PS50039">
    <property type="entry name" value="FORK_HEAD_3"/>
    <property type="match status" value="1"/>
</dbReference>
<dbReference type="SUPFAM" id="SSF46785">
    <property type="entry name" value="Winged helix' DNA-binding domain"/>
    <property type="match status" value="1"/>
</dbReference>
<keyword evidence="4" id="KW-0804">Transcription</keyword>
<dbReference type="SMART" id="SM00339">
    <property type="entry name" value="FH"/>
    <property type="match status" value="1"/>
</dbReference>
<evidence type="ECO:0000256" key="7">
    <source>
        <dbReference type="SAM" id="MobiDB-lite"/>
    </source>
</evidence>
<evidence type="ECO:0000256" key="5">
    <source>
        <dbReference type="ARBA" id="ARBA00023242"/>
    </source>
</evidence>
<feature type="DNA-binding region" description="Fork-head" evidence="6">
    <location>
        <begin position="347"/>
        <end position="418"/>
    </location>
</feature>
<dbReference type="GO" id="GO:0000981">
    <property type="term" value="F:DNA-binding transcription factor activity, RNA polymerase II-specific"/>
    <property type="evidence" value="ECO:0007669"/>
    <property type="project" value="TreeGrafter"/>
</dbReference>
<dbReference type="EMBL" id="OU963867">
    <property type="protein sequence ID" value="CAH0392106.1"/>
    <property type="molecule type" value="Genomic_DNA"/>
</dbReference>
<protein>
    <recommendedName>
        <fullName evidence="8">Fork-head domain-containing protein</fullName>
    </recommendedName>
</protein>
<dbReference type="PANTHER" id="PTHR45796:SF4">
    <property type="entry name" value="FORKHEAD BOX P, ISOFORM C"/>
    <property type="match status" value="1"/>
</dbReference>
<organism evidence="9 10">
    <name type="scientific">Bemisia tabaci</name>
    <name type="common">Sweetpotato whitefly</name>
    <name type="synonym">Aleurodes tabaci</name>
    <dbReference type="NCBI Taxonomy" id="7038"/>
    <lineage>
        <taxon>Eukaryota</taxon>
        <taxon>Metazoa</taxon>
        <taxon>Ecdysozoa</taxon>
        <taxon>Arthropoda</taxon>
        <taxon>Hexapoda</taxon>
        <taxon>Insecta</taxon>
        <taxon>Pterygota</taxon>
        <taxon>Neoptera</taxon>
        <taxon>Paraneoptera</taxon>
        <taxon>Hemiptera</taxon>
        <taxon>Sternorrhyncha</taxon>
        <taxon>Aleyrodoidea</taxon>
        <taxon>Aleyrodidae</taxon>
        <taxon>Aleyrodinae</taxon>
        <taxon>Bemisia</taxon>
    </lineage>
</organism>
<dbReference type="InterPro" id="IPR036388">
    <property type="entry name" value="WH-like_DNA-bd_sf"/>
</dbReference>